<dbReference type="AlphaFoldDB" id="A0A1J5NRV6"/>
<dbReference type="EMBL" id="MDDC01000001">
    <property type="protein sequence ID" value="OIQ61490.1"/>
    <property type="molecule type" value="Genomic_DNA"/>
</dbReference>
<gene>
    <name evidence="1" type="ORF">MOTE_00590</name>
</gene>
<evidence type="ECO:0000313" key="2">
    <source>
        <dbReference type="Proteomes" id="UP000182811"/>
    </source>
</evidence>
<name>A0A1J5NRV6_NEOTH</name>
<protein>
    <submittedName>
        <fullName evidence="1">Uncharacterized protein</fullName>
    </submittedName>
</protein>
<evidence type="ECO:0000313" key="1">
    <source>
        <dbReference type="EMBL" id="OIQ61490.1"/>
    </source>
</evidence>
<organism evidence="1 2">
    <name type="scientific">Neomoorella thermoacetica</name>
    <name type="common">Clostridium thermoaceticum</name>
    <dbReference type="NCBI Taxonomy" id="1525"/>
    <lineage>
        <taxon>Bacteria</taxon>
        <taxon>Bacillati</taxon>
        <taxon>Bacillota</taxon>
        <taxon>Clostridia</taxon>
        <taxon>Neomoorellales</taxon>
        <taxon>Neomoorellaceae</taxon>
        <taxon>Neomoorella</taxon>
    </lineage>
</organism>
<accession>A0A1J5NRV6</accession>
<proteinExistence type="predicted"/>
<dbReference type="Proteomes" id="UP000182811">
    <property type="component" value="Unassembled WGS sequence"/>
</dbReference>
<sequence>MLVGKRAPIGPEAVRRMVDAVSPEQYEIVRLNHETFEAVVVKKSLLRLLPKEKLLPVVIEESNRIADDKMVLKAQINITIQVSRTVDL</sequence>
<comment type="caution">
    <text evidence="1">The sequence shown here is derived from an EMBL/GenBank/DDBJ whole genome shotgun (WGS) entry which is preliminary data.</text>
</comment>
<reference evidence="1 2" key="1">
    <citation type="submission" date="2016-08" db="EMBL/GenBank/DDBJ databases">
        <title>Genome-based comparison of Moorella thermoacetic strains.</title>
        <authorList>
            <person name="Poehlein A."/>
            <person name="Bengelsdorf F.R."/>
            <person name="Esser C."/>
            <person name="Duerre P."/>
            <person name="Daniel R."/>
        </authorList>
    </citation>
    <scope>NUCLEOTIDE SEQUENCE [LARGE SCALE GENOMIC DNA]</scope>
    <source>
        <strain evidence="1 2">DSM 21394</strain>
    </source>
</reference>